<gene>
    <name evidence="5" type="ORF">C7M61_001087</name>
</gene>
<dbReference type="InterPro" id="IPR036317">
    <property type="entry name" value="Cullin_homology_sf"/>
</dbReference>
<dbReference type="SMART" id="SM00182">
    <property type="entry name" value="CULLIN"/>
    <property type="match status" value="1"/>
</dbReference>
<dbReference type="InterPro" id="IPR045093">
    <property type="entry name" value="Cullin"/>
</dbReference>
<dbReference type="AlphaFoldDB" id="A0A2P7YZM4"/>
<dbReference type="InterPro" id="IPR016159">
    <property type="entry name" value="Cullin_repeat-like_dom_sf"/>
</dbReference>
<evidence type="ECO:0000259" key="4">
    <source>
        <dbReference type="PROSITE" id="PS50069"/>
    </source>
</evidence>
<dbReference type="InterPro" id="IPR016158">
    <property type="entry name" value="Cullin_homology"/>
</dbReference>
<dbReference type="STRING" id="418784.A0A2P7YZM4"/>
<dbReference type="Pfam" id="PF10557">
    <property type="entry name" value="Cullin_Nedd8"/>
    <property type="match status" value="1"/>
</dbReference>
<evidence type="ECO:0000256" key="3">
    <source>
        <dbReference type="RuleBase" id="RU003829"/>
    </source>
</evidence>
<dbReference type="SUPFAM" id="SSF74788">
    <property type="entry name" value="Cullin repeat-like"/>
    <property type="match status" value="1"/>
</dbReference>
<keyword evidence="6" id="KW-1185">Reference proteome</keyword>
<dbReference type="OrthoDB" id="27073at2759"/>
<dbReference type="Gene3D" id="1.20.1310.10">
    <property type="entry name" value="Cullin Repeats"/>
    <property type="match status" value="2"/>
</dbReference>
<evidence type="ECO:0000256" key="2">
    <source>
        <dbReference type="PROSITE-ProRule" id="PRU00330"/>
    </source>
</evidence>
<dbReference type="InterPro" id="IPR019559">
    <property type="entry name" value="Cullin_neddylation_domain"/>
</dbReference>
<dbReference type="RefSeq" id="XP_024716104.1">
    <property type="nucleotide sequence ID" value="XM_024856505.1"/>
</dbReference>
<reference evidence="5 6" key="1">
    <citation type="submission" date="2018-03" db="EMBL/GenBank/DDBJ databases">
        <title>Candida pseudohaemulonii genome assembly and annotation.</title>
        <authorList>
            <person name="Munoz J.F."/>
            <person name="Gade L.G."/>
            <person name="Chow N.A."/>
            <person name="Litvintseva A.P."/>
            <person name="Loparev V.N."/>
            <person name="Cuomo C.A."/>
        </authorList>
    </citation>
    <scope>NUCLEOTIDE SEQUENCE [LARGE SCALE GENOMIC DNA]</scope>
    <source>
        <strain evidence="5 6">B12108</strain>
    </source>
</reference>
<dbReference type="GeneID" id="36564478"/>
<evidence type="ECO:0000313" key="6">
    <source>
        <dbReference type="Proteomes" id="UP000241107"/>
    </source>
</evidence>
<dbReference type="PANTHER" id="PTHR11932">
    <property type="entry name" value="CULLIN"/>
    <property type="match status" value="1"/>
</dbReference>
<dbReference type="GO" id="GO:0006511">
    <property type="term" value="P:ubiquitin-dependent protein catabolic process"/>
    <property type="evidence" value="ECO:0007669"/>
    <property type="project" value="InterPro"/>
</dbReference>
<dbReference type="PROSITE" id="PS50069">
    <property type="entry name" value="CULLIN_2"/>
    <property type="match status" value="1"/>
</dbReference>
<dbReference type="Pfam" id="PF26557">
    <property type="entry name" value="Cullin_AB"/>
    <property type="match status" value="1"/>
</dbReference>
<proteinExistence type="inferred from homology"/>
<feature type="domain" description="Cullin family profile" evidence="4">
    <location>
        <begin position="445"/>
        <end position="641"/>
    </location>
</feature>
<comment type="similarity">
    <text evidence="1 2 3">Belongs to the cullin family.</text>
</comment>
<dbReference type="SUPFAM" id="SSF46785">
    <property type="entry name" value="Winged helix' DNA-binding domain"/>
    <property type="match status" value="1"/>
</dbReference>
<sequence length="760" mass="88294">MDKVLDFGNSNSSTDFQGMLSHLGSGVMPPLQRNILESRGKRHKSRRTQDHESTKCQKQLETIRALLEHVIDSVVLGSDDNFSFARVNKEVIALSTYKHSEQARLSDYIFRKLNQEFEMLQSKLTWDSLETGSAGQTFLRELNAWDEKLKCLLRLFIFLDRVYLFQHTKKKPIRDYGLRLFASALFDSNSRCSLLEQVLKDLHLNIINHSRLEHLDWYNYDTLTQFAEYYERLIFEEHTSYYFIPDIFLSNYELCREDWWEDPRTFVSNIFDNMRKDIRFMKALGLTDMAASFAKEVLRKAIIPELSEVLSSCVPALMEDGRELELGILTKLLHIEEVHSNCNNVKQVAYHLRNYVAAKTTELIKSDAFASKDLLPEVVKLRLSLLESCSRADLYAPGDFDFEVRSAISNILSLPEYQTNSVLMFSKYCEAFFKLKDADAVEFKKNIQVFFKLLQNKGKFIKIYERDLSKRLLLGKSFNYPLESDLVDNLLHEVGDNLDGTNLKAMIQDVKQSDTEFRHHHGSAEIFPLVLKKSNWPAIPKQATELKIPPELDEILVAFTEKFRQSDAKGEYKNLDWSNYLLHQLTILVNFDKGPKELQVNLLQAIVILQFSEHDTLSFAQFVEETGMEQKLLKRVIASLSSSKFPFLIEDNDDYKFNYAFWDKAAKLRPPMAREKEAVVEEAFKKAERRDRDDEITAAVCNILKQKGSILYPELMGQVLMRLKARGEVLITDIKRRVEYLITQHYAKRSEDGQTLHYIP</sequence>
<dbReference type="GO" id="GO:0031625">
    <property type="term" value="F:ubiquitin protein ligase binding"/>
    <property type="evidence" value="ECO:0007669"/>
    <property type="project" value="InterPro"/>
</dbReference>
<dbReference type="Gene3D" id="3.30.230.130">
    <property type="entry name" value="Cullin, Chain C, Domain 2"/>
    <property type="match status" value="1"/>
</dbReference>
<evidence type="ECO:0000256" key="1">
    <source>
        <dbReference type="ARBA" id="ARBA00006019"/>
    </source>
</evidence>
<dbReference type="InterPro" id="IPR001373">
    <property type="entry name" value="Cullin_N"/>
</dbReference>
<dbReference type="SMART" id="SM00884">
    <property type="entry name" value="Cullin_Nedd8"/>
    <property type="match status" value="1"/>
</dbReference>
<name>A0A2P7YZM4_9ASCO</name>
<dbReference type="Proteomes" id="UP000241107">
    <property type="component" value="Unassembled WGS sequence"/>
</dbReference>
<dbReference type="InterPro" id="IPR059120">
    <property type="entry name" value="Cullin-like_AB"/>
</dbReference>
<dbReference type="SUPFAM" id="SSF75632">
    <property type="entry name" value="Cullin homology domain"/>
    <property type="match status" value="1"/>
</dbReference>
<dbReference type="VEuPathDB" id="FungiDB:C7M61_001087"/>
<accession>A0A2P7YZM4</accession>
<dbReference type="Gene3D" id="1.10.10.10">
    <property type="entry name" value="Winged helix-like DNA-binding domain superfamily/Winged helix DNA-binding domain"/>
    <property type="match status" value="1"/>
</dbReference>
<dbReference type="InterPro" id="IPR036388">
    <property type="entry name" value="WH-like_DNA-bd_sf"/>
</dbReference>
<dbReference type="EMBL" id="PYFQ01000001">
    <property type="protein sequence ID" value="PSK41405.1"/>
    <property type="molecule type" value="Genomic_DNA"/>
</dbReference>
<dbReference type="InterPro" id="IPR036390">
    <property type="entry name" value="WH_DNA-bd_sf"/>
</dbReference>
<comment type="caution">
    <text evidence="5">The sequence shown here is derived from an EMBL/GenBank/DDBJ whole genome shotgun (WGS) entry which is preliminary data.</text>
</comment>
<dbReference type="Pfam" id="PF00888">
    <property type="entry name" value="Cullin"/>
    <property type="match status" value="1"/>
</dbReference>
<evidence type="ECO:0000313" key="5">
    <source>
        <dbReference type="EMBL" id="PSK41405.1"/>
    </source>
</evidence>
<organism evidence="5 6">
    <name type="scientific">Candidozyma pseudohaemuli</name>
    <dbReference type="NCBI Taxonomy" id="418784"/>
    <lineage>
        <taxon>Eukaryota</taxon>
        <taxon>Fungi</taxon>
        <taxon>Dikarya</taxon>
        <taxon>Ascomycota</taxon>
        <taxon>Saccharomycotina</taxon>
        <taxon>Pichiomycetes</taxon>
        <taxon>Metschnikowiaceae</taxon>
        <taxon>Candidozyma</taxon>
    </lineage>
</organism>
<protein>
    <recommendedName>
        <fullName evidence="4">Cullin family profile domain-containing protein</fullName>
    </recommendedName>
</protein>